<dbReference type="EMBL" id="KB445555">
    <property type="protein sequence ID" value="EMC96280.1"/>
    <property type="molecule type" value="Genomic_DNA"/>
</dbReference>
<proteinExistence type="predicted"/>
<dbReference type="GeneID" id="19116562"/>
<dbReference type="RefSeq" id="XP_007676285.1">
    <property type="nucleotide sequence ID" value="XM_007678095.1"/>
</dbReference>
<dbReference type="InterPro" id="IPR055080">
    <property type="entry name" value="Gal80p-like_C"/>
</dbReference>
<keyword evidence="4" id="KW-1185">Reference proteome</keyword>
<dbReference type="SUPFAM" id="SSF51735">
    <property type="entry name" value="NAD(P)-binding Rossmann-fold domains"/>
    <property type="match status" value="1"/>
</dbReference>
<dbReference type="SUPFAM" id="SSF55347">
    <property type="entry name" value="Glyceraldehyde-3-phosphate dehydrogenase-like, C-terminal domain"/>
    <property type="match status" value="1"/>
</dbReference>
<dbReference type="Pfam" id="PF01408">
    <property type="entry name" value="GFO_IDH_MocA"/>
    <property type="match status" value="1"/>
</dbReference>
<dbReference type="PANTHER" id="PTHR43708">
    <property type="entry name" value="CONSERVED EXPRESSED OXIDOREDUCTASE (EUROFUNG)"/>
    <property type="match status" value="1"/>
</dbReference>
<evidence type="ECO:0000313" key="3">
    <source>
        <dbReference type="EMBL" id="EMC96280.1"/>
    </source>
</evidence>
<evidence type="ECO:0000259" key="2">
    <source>
        <dbReference type="Pfam" id="PF22685"/>
    </source>
</evidence>
<accession>M2NBJ8</accession>
<dbReference type="eggNOG" id="KOG2741">
    <property type="taxonomic scope" value="Eukaryota"/>
</dbReference>
<dbReference type="InterPro" id="IPR036291">
    <property type="entry name" value="NAD(P)-bd_dom_sf"/>
</dbReference>
<evidence type="ECO:0000259" key="1">
    <source>
        <dbReference type="Pfam" id="PF01408"/>
    </source>
</evidence>
<dbReference type="OrthoDB" id="446809at2759"/>
<reference evidence="3 4" key="1">
    <citation type="journal article" date="2012" name="PLoS Pathog.">
        <title>Diverse lifestyles and strategies of plant pathogenesis encoded in the genomes of eighteen Dothideomycetes fungi.</title>
        <authorList>
            <person name="Ohm R.A."/>
            <person name="Feau N."/>
            <person name="Henrissat B."/>
            <person name="Schoch C.L."/>
            <person name="Horwitz B.A."/>
            <person name="Barry K.W."/>
            <person name="Condon B.J."/>
            <person name="Copeland A.C."/>
            <person name="Dhillon B."/>
            <person name="Glaser F."/>
            <person name="Hesse C.N."/>
            <person name="Kosti I."/>
            <person name="LaButti K."/>
            <person name="Lindquist E.A."/>
            <person name="Lucas S."/>
            <person name="Salamov A.A."/>
            <person name="Bradshaw R.E."/>
            <person name="Ciuffetti L."/>
            <person name="Hamelin R.C."/>
            <person name="Kema G.H.J."/>
            <person name="Lawrence C."/>
            <person name="Scott J.A."/>
            <person name="Spatafora J.W."/>
            <person name="Turgeon B.G."/>
            <person name="de Wit P.J.G.M."/>
            <person name="Zhong S."/>
            <person name="Goodwin S.B."/>
            <person name="Grigoriev I.V."/>
        </authorList>
    </citation>
    <scope>NUCLEOTIDE SEQUENCE [LARGE SCALE GENOMIC DNA]</scope>
    <source>
        <strain evidence="3 4">UAMH 10762</strain>
    </source>
</reference>
<dbReference type="STRING" id="717646.M2NBJ8"/>
<dbReference type="KEGG" id="bcom:BAUCODRAFT_70124"/>
<sequence>MAPIRVALIGLSQSAKTSWATEAHLPYLLSNRGKQKYKIVALLNSSEAAAKRSIESFDLGPDVKAYGSPQELAADPDIDLVACTTRVDVHFPTVKPSIEAGKAAFVEWPLAENAQRAAELATLVERTGAPTFVGLQGRVSPIIRKLADTLRDGVIGKVLSSKVDAYSIFSARDTVSEGMSYFLNKQIGGNSITIAVGHLIDTIHSVLGEYVSSNAHTQIQRPDWAVTDAETGAKRSAKCDVPDLLSLHGTLSASSYVAEGASLVVNFRRSTPFPGITPFVWTINGEKGEIRVTNKNGVYLSAEGDKSAIKTEVHSFATDTVETLDWDFEEWQESLPPRSKNIAKLYDLYADGQLAEYGGVDFASAVKRHEQLDRLLWP</sequence>
<dbReference type="Gene3D" id="3.30.360.10">
    <property type="entry name" value="Dihydrodipicolinate Reductase, domain 2"/>
    <property type="match status" value="1"/>
</dbReference>
<dbReference type="AlphaFoldDB" id="M2NBJ8"/>
<feature type="domain" description="Gfo/Idh/MocA-like oxidoreductase N-terminal" evidence="1">
    <location>
        <begin position="4"/>
        <end position="134"/>
    </location>
</feature>
<feature type="domain" description="Gal80p-like C-terminal" evidence="2">
    <location>
        <begin position="141"/>
        <end position="293"/>
    </location>
</feature>
<dbReference type="Gene3D" id="3.40.50.720">
    <property type="entry name" value="NAD(P)-binding Rossmann-like Domain"/>
    <property type="match status" value="1"/>
</dbReference>
<dbReference type="OMA" id="YVEWPIA"/>
<dbReference type="PANTHER" id="PTHR43708:SF1">
    <property type="entry name" value="GALACTOSE_LACTOSE METABOLISM REGULATORY PROTEIN GAL80"/>
    <property type="match status" value="1"/>
</dbReference>
<gene>
    <name evidence="3" type="ORF">BAUCODRAFT_70124</name>
</gene>
<dbReference type="InterPro" id="IPR051317">
    <property type="entry name" value="Gfo/Idh/MocA_oxidoreduct"/>
</dbReference>
<dbReference type="InterPro" id="IPR000683">
    <property type="entry name" value="Gfo/Idh/MocA-like_OxRdtase_N"/>
</dbReference>
<dbReference type="Pfam" id="PF22685">
    <property type="entry name" value="Gal80p_C-like"/>
    <property type="match status" value="1"/>
</dbReference>
<protein>
    <submittedName>
        <fullName evidence="3">Uncharacterized protein</fullName>
    </submittedName>
</protein>
<name>M2NBJ8_BAUPA</name>
<organism evidence="3 4">
    <name type="scientific">Baudoinia panamericana (strain UAMH 10762)</name>
    <name type="common">Angels' share fungus</name>
    <name type="synonym">Baudoinia compniacensis (strain UAMH 10762)</name>
    <dbReference type="NCBI Taxonomy" id="717646"/>
    <lineage>
        <taxon>Eukaryota</taxon>
        <taxon>Fungi</taxon>
        <taxon>Dikarya</taxon>
        <taxon>Ascomycota</taxon>
        <taxon>Pezizomycotina</taxon>
        <taxon>Dothideomycetes</taxon>
        <taxon>Dothideomycetidae</taxon>
        <taxon>Mycosphaerellales</taxon>
        <taxon>Teratosphaeriaceae</taxon>
        <taxon>Baudoinia</taxon>
    </lineage>
</organism>
<dbReference type="GO" id="GO:0000166">
    <property type="term" value="F:nucleotide binding"/>
    <property type="evidence" value="ECO:0007669"/>
    <property type="project" value="InterPro"/>
</dbReference>
<evidence type="ECO:0000313" key="4">
    <source>
        <dbReference type="Proteomes" id="UP000011761"/>
    </source>
</evidence>
<dbReference type="HOGENOM" id="CLU_023194_25_2_1"/>
<dbReference type="Proteomes" id="UP000011761">
    <property type="component" value="Unassembled WGS sequence"/>
</dbReference>